<feature type="transmembrane region" description="Helical" evidence="1">
    <location>
        <begin position="18"/>
        <end position="39"/>
    </location>
</feature>
<proteinExistence type="predicted"/>
<keyword evidence="1" id="KW-1133">Transmembrane helix</keyword>
<accession>A0A147GWU2</accession>
<organism evidence="2 3">
    <name type="scientific">Pseudacidovorax intermedius</name>
    <dbReference type="NCBI Taxonomy" id="433924"/>
    <lineage>
        <taxon>Bacteria</taxon>
        <taxon>Pseudomonadati</taxon>
        <taxon>Pseudomonadota</taxon>
        <taxon>Betaproteobacteria</taxon>
        <taxon>Burkholderiales</taxon>
        <taxon>Comamonadaceae</taxon>
        <taxon>Pseudacidovorax</taxon>
    </lineage>
</organism>
<dbReference type="Proteomes" id="UP000072741">
    <property type="component" value="Unassembled WGS sequence"/>
</dbReference>
<dbReference type="AlphaFoldDB" id="A0A147GWU2"/>
<feature type="transmembrane region" description="Helical" evidence="1">
    <location>
        <begin position="51"/>
        <end position="71"/>
    </location>
</feature>
<name>A0A147GWU2_9BURK</name>
<keyword evidence="1" id="KW-0472">Membrane</keyword>
<comment type="caution">
    <text evidence="2">The sequence shown here is derived from an EMBL/GenBank/DDBJ whole genome shotgun (WGS) entry which is preliminary data.</text>
</comment>
<dbReference type="PATRIC" id="fig|433924.3.peg.4056"/>
<evidence type="ECO:0000256" key="1">
    <source>
        <dbReference type="SAM" id="Phobius"/>
    </source>
</evidence>
<protein>
    <submittedName>
        <fullName evidence="2">Uncharacterized protein</fullName>
    </submittedName>
</protein>
<dbReference type="EMBL" id="LDSL01000061">
    <property type="protein sequence ID" value="KTT22162.1"/>
    <property type="molecule type" value="Genomic_DNA"/>
</dbReference>
<evidence type="ECO:0000313" key="2">
    <source>
        <dbReference type="EMBL" id="KTT22162.1"/>
    </source>
</evidence>
<sequence length="75" mass="8319">MAALPSLRMNRKKPEDQMLMRGAMCAVIGVAVLLAPLWLRSPGWREMVGGAQTVGWFALVLGVALMGVALWRRRR</sequence>
<keyword evidence="3" id="KW-1185">Reference proteome</keyword>
<reference evidence="2 3" key="1">
    <citation type="journal article" date="2016" name="Front. Microbiol.">
        <title>Genomic Resource of Rice Seed Associated Bacteria.</title>
        <authorList>
            <person name="Midha S."/>
            <person name="Bansal K."/>
            <person name="Sharma S."/>
            <person name="Kumar N."/>
            <person name="Patil P.P."/>
            <person name="Chaudhry V."/>
            <person name="Patil P.B."/>
        </authorList>
    </citation>
    <scope>NUCLEOTIDE SEQUENCE [LARGE SCALE GENOMIC DNA]</scope>
    <source>
        <strain evidence="2 3">NS331</strain>
    </source>
</reference>
<evidence type="ECO:0000313" key="3">
    <source>
        <dbReference type="Proteomes" id="UP000072741"/>
    </source>
</evidence>
<keyword evidence="1" id="KW-0812">Transmembrane</keyword>
<gene>
    <name evidence="2" type="ORF">NS331_10235</name>
</gene>